<evidence type="ECO:0000313" key="3">
    <source>
        <dbReference type="Proteomes" id="UP000664904"/>
    </source>
</evidence>
<dbReference type="AlphaFoldDB" id="A0A975DJX6"/>
<geneLocation type="plasmid" evidence="2 3">
    <name>unnamed5</name>
</geneLocation>
<reference evidence="2" key="1">
    <citation type="submission" date="2021-03" db="EMBL/GenBank/DDBJ databases">
        <title>Complete Genome of Pseudoalteromonas xiamenensis STKMTI.2, a new potential marine bacterium producing anti-Vibrio compounds.</title>
        <authorList>
            <person name="Handayani D.P."/>
            <person name="Isnansetyo A."/>
            <person name="Istiqomah I."/>
            <person name="Jumina J."/>
        </authorList>
    </citation>
    <scope>NUCLEOTIDE SEQUENCE</scope>
    <source>
        <strain evidence="2">STKMTI.2</strain>
        <plasmid evidence="2">unnamed5</plasmid>
    </source>
</reference>
<evidence type="ECO:0000313" key="2">
    <source>
        <dbReference type="EMBL" id="QTH73128.1"/>
    </source>
</evidence>
<gene>
    <name evidence="2" type="ORF">J5O05_20170</name>
</gene>
<dbReference type="InterPro" id="IPR037401">
    <property type="entry name" value="SnoaL-like"/>
</dbReference>
<feature type="domain" description="SnoaL-like" evidence="1">
    <location>
        <begin position="12"/>
        <end position="111"/>
    </location>
</feature>
<dbReference type="SUPFAM" id="SSF54427">
    <property type="entry name" value="NTF2-like"/>
    <property type="match status" value="1"/>
</dbReference>
<dbReference type="Pfam" id="PF12680">
    <property type="entry name" value="SnoaL_2"/>
    <property type="match status" value="1"/>
</dbReference>
<dbReference type="Proteomes" id="UP000664904">
    <property type="component" value="Plasmid unnamed5"/>
</dbReference>
<dbReference type="RefSeq" id="WP_208844747.1">
    <property type="nucleotide sequence ID" value="NZ_CP072135.1"/>
</dbReference>
<dbReference type="EMBL" id="CP072135">
    <property type="protein sequence ID" value="QTH73128.1"/>
    <property type="molecule type" value="Genomic_DNA"/>
</dbReference>
<dbReference type="InterPro" id="IPR032710">
    <property type="entry name" value="NTF2-like_dom_sf"/>
</dbReference>
<organism evidence="2 3">
    <name type="scientific">Pseudoalteromonas xiamenensis</name>
    <dbReference type="NCBI Taxonomy" id="882626"/>
    <lineage>
        <taxon>Bacteria</taxon>
        <taxon>Pseudomonadati</taxon>
        <taxon>Pseudomonadota</taxon>
        <taxon>Gammaproteobacteria</taxon>
        <taxon>Alteromonadales</taxon>
        <taxon>Pseudoalteromonadaceae</taxon>
        <taxon>Pseudoalteromonas</taxon>
    </lineage>
</organism>
<sequence>MDNRVAKFVENYNKLSKHELDRLNDMYHWNVRFQDPIHDIEGLDALRGYFSSLYQNLVHINFVVEHYFELEEFVFLYWTMNFRHQKLNGCKDILVSGHSHLVFEGEKVSYHRDYLDLGEMLYEHIPALGWVVKAIKKKASQ</sequence>
<evidence type="ECO:0000259" key="1">
    <source>
        <dbReference type="Pfam" id="PF12680"/>
    </source>
</evidence>
<protein>
    <submittedName>
        <fullName evidence="2">Nuclear transport factor 2 family protein</fullName>
    </submittedName>
</protein>
<keyword evidence="3" id="KW-1185">Reference proteome</keyword>
<dbReference type="Gene3D" id="3.10.450.50">
    <property type="match status" value="1"/>
</dbReference>
<dbReference type="KEGG" id="pxi:J5O05_20170"/>
<name>A0A975DJX6_9GAMM</name>
<accession>A0A975DJX6</accession>
<keyword evidence="2" id="KW-0614">Plasmid</keyword>
<proteinExistence type="predicted"/>